<evidence type="ECO:0000313" key="3">
    <source>
        <dbReference type="EMBL" id="SJX62737.1"/>
    </source>
</evidence>
<dbReference type="Proteomes" id="UP000239563">
    <property type="component" value="Chromosome VI"/>
</dbReference>
<organism evidence="3 4">
    <name type="scientific">Sporisorium reilianum f. sp. reilianum</name>
    <dbReference type="NCBI Taxonomy" id="72559"/>
    <lineage>
        <taxon>Eukaryota</taxon>
        <taxon>Fungi</taxon>
        <taxon>Dikarya</taxon>
        <taxon>Basidiomycota</taxon>
        <taxon>Ustilaginomycotina</taxon>
        <taxon>Ustilaginomycetes</taxon>
        <taxon>Ustilaginales</taxon>
        <taxon>Ustilaginaceae</taxon>
        <taxon>Sporisorium</taxon>
    </lineage>
</organism>
<feature type="region of interest" description="Disordered" evidence="1">
    <location>
        <begin position="139"/>
        <end position="172"/>
    </location>
</feature>
<proteinExistence type="predicted"/>
<dbReference type="AlphaFoldDB" id="A0A2N8UCL2"/>
<keyword evidence="2" id="KW-0732">Signal</keyword>
<feature type="signal peptide" evidence="2">
    <location>
        <begin position="1"/>
        <end position="21"/>
    </location>
</feature>
<name>A0A2N8UCL2_9BASI</name>
<accession>A0A2N8UCL2</accession>
<reference evidence="3 4" key="1">
    <citation type="submission" date="2017-02" db="EMBL/GenBank/DDBJ databases">
        <authorList>
            <person name="Peterson S.W."/>
        </authorList>
    </citation>
    <scope>NUCLEOTIDE SEQUENCE [LARGE SCALE GENOMIC DNA]</scope>
    <source>
        <strain evidence="3 4">SRS1_H2-8</strain>
    </source>
</reference>
<evidence type="ECO:0000256" key="1">
    <source>
        <dbReference type="SAM" id="MobiDB-lite"/>
    </source>
</evidence>
<feature type="compositionally biased region" description="Basic and acidic residues" evidence="1">
    <location>
        <begin position="139"/>
        <end position="159"/>
    </location>
</feature>
<dbReference type="EMBL" id="LT795059">
    <property type="protein sequence ID" value="SJX62737.1"/>
    <property type="molecule type" value="Genomic_DNA"/>
</dbReference>
<protein>
    <submittedName>
        <fullName evidence="3">Uncharacterized protein</fullName>
    </submittedName>
</protein>
<gene>
    <name evidence="3" type="ORF">SRS1_20006</name>
</gene>
<sequence length="172" mass="18858">MKFFQILIAAVLLAGVSLVSAQRPDVVEAGGEGIHYLWDQAGMGFFHPKLNPEFGEQASSAWTEFLQSDGEGIVNNFYSTGPFALGTKSATFHGKERFLNIVRGLDKNEYVLGSTGKDLRIAMAQQLVEGFANKQALKRAQEEAERDQRAKEEEMKKWAQDLSIGRGGSSSG</sequence>
<evidence type="ECO:0000256" key="2">
    <source>
        <dbReference type="SAM" id="SignalP"/>
    </source>
</evidence>
<feature type="chain" id="PRO_5014673430" evidence="2">
    <location>
        <begin position="22"/>
        <end position="172"/>
    </location>
</feature>
<evidence type="ECO:0000313" key="4">
    <source>
        <dbReference type="Proteomes" id="UP000239563"/>
    </source>
</evidence>